<protein>
    <submittedName>
        <fullName evidence="1">Uncharacterized protein</fullName>
    </submittedName>
</protein>
<dbReference type="EMBL" id="VSSQ01074434">
    <property type="protein sequence ID" value="MPN25308.1"/>
    <property type="molecule type" value="Genomic_DNA"/>
</dbReference>
<evidence type="ECO:0000313" key="1">
    <source>
        <dbReference type="EMBL" id="MPN25308.1"/>
    </source>
</evidence>
<gene>
    <name evidence="1" type="ORF">SDC9_172716</name>
</gene>
<accession>A0A645GEI5</accession>
<organism evidence="1">
    <name type="scientific">bioreactor metagenome</name>
    <dbReference type="NCBI Taxonomy" id="1076179"/>
    <lineage>
        <taxon>unclassified sequences</taxon>
        <taxon>metagenomes</taxon>
        <taxon>ecological metagenomes</taxon>
    </lineage>
</organism>
<comment type="caution">
    <text evidence="1">The sequence shown here is derived from an EMBL/GenBank/DDBJ whole genome shotgun (WGS) entry which is preliminary data.</text>
</comment>
<dbReference type="AlphaFoldDB" id="A0A645GEI5"/>
<proteinExistence type="predicted"/>
<sequence length="164" mass="16636">MLHHDDGVAVGGDAVGPAGPGEAGLGVVIVADAGGVHVAEGVDLRAADKGDEPVFTMKPLVGLKADEADVGPLHGAVGHKAVVAHAAGHLHGVAVHQAALHDGVAGGADNPLGQRCADQRQTRSHNDNLVRLNVFGDGEGLHFLLGIICIIRHFQHVLSGIFPA</sequence>
<reference evidence="1" key="1">
    <citation type="submission" date="2019-08" db="EMBL/GenBank/DDBJ databases">
        <authorList>
            <person name="Kucharzyk K."/>
            <person name="Murdoch R.W."/>
            <person name="Higgins S."/>
            <person name="Loffler F."/>
        </authorList>
    </citation>
    <scope>NUCLEOTIDE SEQUENCE</scope>
</reference>
<name>A0A645GEI5_9ZZZZ</name>